<dbReference type="PROSITE" id="PS50157">
    <property type="entry name" value="ZINC_FINGER_C2H2_2"/>
    <property type="match status" value="1"/>
</dbReference>
<name>A0A9P6NUE2_9BASI</name>
<comment type="caution">
    <text evidence="4">The sequence shown here is derived from an EMBL/GenBank/DDBJ whole genome shotgun (WGS) entry which is preliminary data.</text>
</comment>
<dbReference type="Proteomes" id="UP000886653">
    <property type="component" value="Unassembled WGS sequence"/>
</dbReference>
<accession>A0A9P6NUE2</accession>
<keyword evidence="1" id="KW-0479">Metal-binding</keyword>
<keyword evidence="1" id="KW-0862">Zinc</keyword>
<sequence>MDERRSSQFDFADGPYAPYGLPTDLPSLARPVPMLDCPQSQPNFDFPFPLLPSTPFFSVPPQSLSTLVNEPSAQYHSTPPQEHQRCTYSDHQAITYADQPSYHVAPTTGPYHTSEVGLAERYRPASFGLVSAAPEPKLTPVDHSIPAMASEDFGMRVQQHIQIPEPVSQIQRSSGNQQGSTSSYYTCQICGRGFRRQSSLSQHQSQLS</sequence>
<gene>
    <name evidence="4" type="ORF">CROQUDRAFT_649848</name>
</gene>
<protein>
    <recommendedName>
        <fullName evidence="3">C2H2-type domain-containing protein</fullName>
    </recommendedName>
</protein>
<dbReference type="GO" id="GO:0008270">
    <property type="term" value="F:zinc ion binding"/>
    <property type="evidence" value="ECO:0007669"/>
    <property type="project" value="UniProtKB-KW"/>
</dbReference>
<dbReference type="InterPro" id="IPR013087">
    <property type="entry name" value="Znf_C2H2_type"/>
</dbReference>
<keyword evidence="1" id="KW-0863">Zinc-finger</keyword>
<reference evidence="4" key="1">
    <citation type="submission" date="2013-11" db="EMBL/GenBank/DDBJ databases">
        <title>Genome sequence of the fusiform rust pathogen reveals effectors for host alternation and coevolution with pine.</title>
        <authorList>
            <consortium name="DOE Joint Genome Institute"/>
            <person name="Smith K."/>
            <person name="Pendleton A."/>
            <person name="Kubisiak T."/>
            <person name="Anderson C."/>
            <person name="Salamov A."/>
            <person name="Aerts A."/>
            <person name="Riley R."/>
            <person name="Clum A."/>
            <person name="Lindquist E."/>
            <person name="Ence D."/>
            <person name="Campbell M."/>
            <person name="Kronenberg Z."/>
            <person name="Feau N."/>
            <person name="Dhillon B."/>
            <person name="Hamelin R."/>
            <person name="Burleigh J."/>
            <person name="Smith J."/>
            <person name="Yandell M."/>
            <person name="Nelson C."/>
            <person name="Grigoriev I."/>
            <person name="Davis J."/>
        </authorList>
    </citation>
    <scope>NUCLEOTIDE SEQUENCE</scope>
    <source>
        <strain evidence="4">G11</strain>
    </source>
</reference>
<evidence type="ECO:0000313" key="5">
    <source>
        <dbReference type="Proteomes" id="UP000886653"/>
    </source>
</evidence>
<evidence type="ECO:0000256" key="1">
    <source>
        <dbReference type="PROSITE-ProRule" id="PRU00042"/>
    </source>
</evidence>
<dbReference type="InterPro" id="IPR036236">
    <property type="entry name" value="Znf_C2H2_sf"/>
</dbReference>
<dbReference type="EMBL" id="MU167208">
    <property type="protein sequence ID" value="KAG0152443.1"/>
    <property type="molecule type" value="Genomic_DNA"/>
</dbReference>
<organism evidence="4 5">
    <name type="scientific">Cronartium quercuum f. sp. fusiforme G11</name>
    <dbReference type="NCBI Taxonomy" id="708437"/>
    <lineage>
        <taxon>Eukaryota</taxon>
        <taxon>Fungi</taxon>
        <taxon>Dikarya</taxon>
        <taxon>Basidiomycota</taxon>
        <taxon>Pucciniomycotina</taxon>
        <taxon>Pucciniomycetes</taxon>
        <taxon>Pucciniales</taxon>
        <taxon>Coleosporiaceae</taxon>
        <taxon>Cronartium</taxon>
    </lineage>
</organism>
<dbReference type="SUPFAM" id="SSF57667">
    <property type="entry name" value="beta-beta-alpha zinc fingers"/>
    <property type="match status" value="1"/>
</dbReference>
<keyword evidence="5" id="KW-1185">Reference proteome</keyword>
<evidence type="ECO:0000256" key="2">
    <source>
        <dbReference type="SAM" id="MobiDB-lite"/>
    </source>
</evidence>
<proteinExistence type="predicted"/>
<feature type="region of interest" description="Disordered" evidence="2">
    <location>
        <begin position="1"/>
        <end position="23"/>
    </location>
</feature>
<dbReference type="AlphaFoldDB" id="A0A9P6NUE2"/>
<feature type="domain" description="C2H2-type" evidence="3">
    <location>
        <begin position="185"/>
        <end position="208"/>
    </location>
</feature>
<dbReference type="Gene3D" id="3.30.160.60">
    <property type="entry name" value="Classic Zinc Finger"/>
    <property type="match status" value="1"/>
</dbReference>
<evidence type="ECO:0000259" key="3">
    <source>
        <dbReference type="PROSITE" id="PS50157"/>
    </source>
</evidence>
<evidence type="ECO:0000313" key="4">
    <source>
        <dbReference type="EMBL" id="KAG0152443.1"/>
    </source>
</evidence>